<dbReference type="STRING" id="366602.Caul_3147"/>
<dbReference type="eggNOG" id="COG2214">
    <property type="taxonomic scope" value="Bacteria"/>
</dbReference>
<dbReference type="SMART" id="SM00271">
    <property type="entry name" value="DnaJ"/>
    <property type="match status" value="1"/>
</dbReference>
<dbReference type="InterPro" id="IPR036869">
    <property type="entry name" value="J_dom_sf"/>
</dbReference>
<dbReference type="AlphaFoldDB" id="B0T2M3"/>
<sequence precursor="true">MVYLLLGGAILLFVLSGRATRALKGDGWRIGAGVTALLAFAGGAYAGVRSEWPVCIVLLVIGAWSATTARQRPAVSKSASPVSAPSLSEARAILGVGPDASTADIKAAHARLIRLAHPDKGGTAGLAAQLNAARDRLLDGK</sequence>
<dbReference type="EMBL" id="CP000927">
    <property type="protein sequence ID" value="ABZ72274.1"/>
    <property type="molecule type" value="Genomic_DNA"/>
</dbReference>
<feature type="domain" description="J" evidence="1">
    <location>
        <begin position="89"/>
        <end position="141"/>
    </location>
</feature>
<proteinExistence type="predicted"/>
<evidence type="ECO:0000259" key="1">
    <source>
        <dbReference type="PROSITE" id="PS50076"/>
    </source>
</evidence>
<dbReference type="SUPFAM" id="SSF46565">
    <property type="entry name" value="Chaperone J-domain"/>
    <property type="match status" value="1"/>
</dbReference>
<accession>B0T2M3</accession>
<dbReference type="PROSITE" id="PS50076">
    <property type="entry name" value="DNAJ_2"/>
    <property type="match status" value="1"/>
</dbReference>
<keyword evidence="2" id="KW-0346">Stress response</keyword>
<reference evidence="2" key="1">
    <citation type="submission" date="2008-01" db="EMBL/GenBank/DDBJ databases">
        <title>Complete sequence of chromosome of Caulobacter sp. K31.</title>
        <authorList>
            <consortium name="US DOE Joint Genome Institute"/>
            <person name="Copeland A."/>
            <person name="Lucas S."/>
            <person name="Lapidus A."/>
            <person name="Barry K."/>
            <person name="Glavina del Rio T."/>
            <person name="Dalin E."/>
            <person name="Tice H."/>
            <person name="Pitluck S."/>
            <person name="Bruce D."/>
            <person name="Goodwin L."/>
            <person name="Thompson L.S."/>
            <person name="Brettin T."/>
            <person name="Detter J.C."/>
            <person name="Han C."/>
            <person name="Schmutz J."/>
            <person name="Larimer F."/>
            <person name="Land M."/>
            <person name="Hauser L."/>
            <person name="Kyrpides N."/>
            <person name="Kim E."/>
            <person name="Stephens C."/>
            <person name="Richardson P."/>
        </authorList>
    </citation>
    <scope>NUCLEOTIDE SEQUENCE [LARGE SCALE GENOMIC DNA]</scope>
    <source>
        <strain evidence="2">K31</strain>
    </source>
</reference>
<dbReference type="CDD" id="cd06257">
    <property type="entry name" value="DnaJ"/>
    <property type="match status" value="1"/>
</dbReference>
<dbReference type="KEGG" id="cak:Caul_3147"/>
<protein>
    <submittedName>
        <fullName evidence="2">Heat shock protein DnaJ domain protein</fullName>
    </submittedName>
</protein>
<gene>
    <name evidence="2" type="ordered locus">Caul_3147</name>
</gene>
<dbReference type="Gene3D" id="1.10.287.110">
    <property type="entry name" value="DnaJ domain"/>
    <property type="match status" value="1"/>
</dbReference>
<dbReference type="OrthoDB" id="9811070at2"/>
<dbReference type="InterPro" id="IPR001623">
    <property type="entry name" value="DnaJ_domain"/>
</dbReference>
<evidence type="ECO:0000313" key="2">
    <source>
        <dbReference type="EMBL" id="ABZ72274.1"/>
    </source>
</evidence>
<dbReference type="HOGENOM" id="CLU_017633_13_1_5"/>
<name>B0T2M3_CAUSK</name>
<organism evidence="2">
    <name type="scientific">Caulobacter sp. (strain K31)</name>
    <dbReference type="NCBI Taxonomy" id="366602"/>
    <lineage>
        <taxon>Bacteria</taxon>
        <taxon>Pseudomonadati</taxon>
        <taxon>Pseudomonadota</taxon>
        <taxon>Alphaproteobacteria</taxon>
        <taxon>Caulobacterales</taxon>
        <taxon>Caulobacteraceae</taxon>
        <taxon>Caulobacter</taxon>
    </lineage>
</organism>